<proteinExistence type="predicted"/>
<evidence type="ECO:0000313" key="2">
    <source>
        <dbReference type="EMBL" id="MEE1876530.1"/>
    </source>
</evidence>
<comment type="caution">
    <text evidence="2">The sequence shown here is derived from an EMBL/GenBank/DDBJ whole genome shotgun (WGS) entry which is preliminary data.</text>
</comment>
<keyword evidence="1" id="KW-1133">Transmembrane helix</keyword>
<evidence type="ECO:0000313" key="3">
    <source>
        <dbReference type="Proteomes" id="UP001343492"/>
    </source>
</evidence>
<organism evidence="2 3">
    <name type="scientific">Altererythrobacter litoralis</name>
    <dbReference type="NCBI Taxonomy" id="3113904"/>
    <lineage>
        <taxon>Bacteria</taxon>
        <taxon>Pseudomonadati</taxon>
        <taxon>Pseudomonadota</taxon>
        <taxon>Alphaproteobacteria</taxon>
        <taxon>Sphingomonadales</taxon>
        <taxon>Erythrobacteraceae</taxon>
        <taxon>Altererythrobacter</taxon>
    </lineage>
</organism>
<evidence type="ECO:0008006" key="4">
    <source>
        <dbReference type="Google" id="ProtNLM"/>
    </source>
</evidence>
<keyword evidence="1" id="KW-0472">Membrane</keyword>
<sequence length="77" mass="7890">MIGALIGWLAAIVTRVEDVPGIRRDLFLGVAGALAAGLLANKGVMLGGLSWLALAAGIFGGVLVPAAYKMIEKRRSA</sequence>
<evidence type="ECO:0000256" key="1">
    <source>
        <dbReference type="SAM" id="Phobius"/>
    </source>
</evidence>
<feature type="transmembrane region" description="Helical" evidence="1">
    <location>
        <begin position="48"/>
        <end position="68"/>
    </location>
</feature>
<dbReference type="EMBL" id="JAZDQV010000002">
    <property type="protein sequence ID" value="MEE1876530.1"/>
    <property type="molecule type" value="Genomic_DNA"/>
</dbReference>
<dbReference type="Proteomes" id="UP001343492">
    <property type="component" value="Unassembled WGS sequence"/>
</dbReference>
<reference evidence="2 3" key="1">
    <citation type="submission" date="2024-01" db="EMBL/GenBank/DDBJ databases">
        <title>The genome sequence of Erythrobacteraceae sp. strain 1XM1-14.</title>
        <authorList>
            <person name="Liu Y."/>
        </authorList>
    </citation>
    <scope>NUCLEOTIDE SEQUENCE [LARGE SCALE GENOMIC DNA]</scope>
    <source>
        <strain evidence="2 3">1XM1-14</strain>
    </source>
</reference>
<protein>
    <recommendedName>
        <fullName evidence="4">GlsB/YeaQ/YmgE family stress response membrane protein</fullName>
    </recommendedName>
</protein>
<keyword evidence="3" id="KW-1185">Reference proteome</keyword>
<gene>
    <name evidence="2" type="ORF">VRS74_02375</name>
</gene>
<accession>A0ABU7GBU2</accession>
<keyword evidence="1" id="KW-0812">Transmembrane</keyword>
<dbReference type="RefSeq" id="WP_354143639.1">
    <property type="nucleotide sequence ID" value="NZ_JAZDQV010000002.1"/>
</dbReference>
<name>A0ABU7GBU2_9SPHN</name>